<gene>
    <name evidence="2" type="ORF">JCM19275_1768</name>
</gene>
<dbReference type="EMBL" id="BBNT01000013">
    <property type="protein sequence ID" value="GAL76620.1"/>
    <property type="molecule type" value="Genomic_DNA"/>
</dbReference>
<evidence type="ECO:0000256" key="1">
    <source>
        <dbReference type="SAM" id="SignalP"/>
    </source>
</evidence>
<protein>
    <submittedName>
        <fullName evidence="2">Uncharacterized protein</fullName>
    </submittedName>
</protein>
<dbReference type="AlphaFoldDB" id="A0A090WHS6"/>
<evidence type="ECO:0000313" key="3">
    <source>
        <dbReference type="Proteomes" id="UP000029647"/>
    </source>
</evidence>
<reference evidence="2 3" key="1">
    <citation type="journal article" date="2014" name="Genome Announc.">
        <title>Draft Genome Sequences of Marine Flavobacterium Nonlabens Strains NR17, NR24, NR27, NR32, NR33, and Ara13.</title>
        <authorList>
            <person name="Nakanishi M."/>
            <person name="Meirelles P."/>
            <person name="Suzuki R."/>
            <person name="Takatani N."/>
            <person name="Mino S."/>
            <person name="Suda W."/>
            <person name="Oshima K."/>
            <person name="Hattori M."/>
            <person name="Ohkuma M."/>
            <person name="Hosokawa M."/>
            <person name="Miyashita K."/>
            <person name="Thompson F.L."/>
            <person name="Niwa A."/>
            <person name="Sawabe T."/>
            <person name="Sawabe T."/>
        </authorList>
    </citation>
    <scope>NUCLEOTIDE SEQUENCE [LARGE SCALE GENOMIC DNA]</scope>
    <source>
        <strain evidence="3">JCM19275</strain>
    </source>
</reference>
<name>A0A090WHS6_NONUL</name>
<proteinExistence type="predicted"/>
<keyword evidence="1" id="KW-0732">Signal</keyword>
<organism evidence="2 3">
    <name type="scientific">Nonlabens ulvanivorans</name>
    <name type="common">Persicivirga ulvanivorans</name>
    <dbReference type="NCBI Taxonomy" id="906888"/>
    <lineage>
        <taxon>Bacteria</taxon>
        <taxon>Pseudomonadati</taxon>
        <taxon>Bacteroidota</taxon>
        <taxon>Flavobacteriia</taxon>
        <taxon>Flavobacteriales</taxon>
        <taxon>Flavobacteriaceae</taxon>
        <taxon>Nonlabens</taxon>
    </lineage>
</organism>
<feature type="signal peptide" evidence="1">
    <location>
        <begin position="1"/>
        <end position="21"/>
    </location>
</feature>
<feature type="chain" id="PRO_5001866078" evidence="1">
    <location>
        <begin position="22"/>
        <end position="115"/>
    </location>
</feature>
<accession>A0A090WHS6</accession>
<dbReference type="Proteomes" id="UP000029647">
    <property type="component" value="Unassembled WGS sequence"/>
</dbReference>
<sequence>MTKKAFFITVLLGLLSIVALAQERVFIDFGSTNEDLASREYINNISTSYQAGYSNGVLLYNHLGVSSGINLKVHDAWLNINLSGSLDPSYQVNVAQSASRDSFLVPQVHLMVALR</sequence>
<evidence type="ECO:0000313" key="2">
    <source>
        <dbReference type="EMBL" id="GAL76620.1"/>
    </source>
</evidence>
<comment type="caution">
    <text evidence="2">The sequence shown here is derived from an EMBL/GenBank/DDBJ whole genome shotgun (WGS) entry which is preliminary data.</text>
</comment>